<evidence type="ECO:0000313" key="2">
    <source>
        <dbReference type="EMBL" id="MCH4295085.1"/>
    </source>
</evidence>
<reference evidence="2 3" key="1">
    <citation type="submission" date="2022-02" db="EMBL/GenBank/DDBJ databases">
        <title>The genome sequence of Shewanella sp. 3B26.</title>
        <authorList>
            <person name="Du J."/>
        </authorList>
    </citation>
    <scope>NUCLEOTIDE SEQUENCE [LARGE SCALE GENOMIC DNA]</scope>
    <source>
        <strain evidence="2 3">3B26</strain>
    </source>
</reference>
<keyword evidence="3" id="KW-1185">Reference proteome</keyword>
<keyword evidence="1" id="KW-0472">Membrane</keyword>
<gene>
    <name evidence="2" type="ORF">MJ923_12315</name>
</gene>
<comment type="caution">
    <text evidence="2">The sequence shown here is derived from an EMBL/GenBank/DDBJ whole genome shotgun (WGS) entry which is preliminary data.</text>
</comment>
<organism evidence="2 3">
    <name type="scientific">Shewanella zhuhaiensis</name>
    <dbReference type="NCBI Taxonomy" id="2919576"/>
    <lineage>
        <taxon>Bacteria</taxon>
        <taxon>Pseudomonadati</taxon>
        <taxon>Pseudomonadota</taxon>
        <taxon>Gammaproteobacteria</taxon>
        <taxon>Alteromonadales</taxon>
        <taxon>Shewanellaceae</taxon>
        <taxon>Shewanella</taxon>
    </lineage>
</organism>
<protein>
    <submittedName>
        <fullName evidence="2">Uncharacterized protein</fullName>
    </submittedName>
</protein>
<dbReference type="EMBL" id="JAKUDL010000004">
    <property type="protein sequence ID" value="MCH4295085.1"/>
    <property type="molecule type" value="Genomic_DNA"/>
</dbReference>
<accession>A0AAJ1FBH2</accession>
<proteinExistence type="predicted"/>
<dbReference type="AlphaFoldDB" id="A0AAJ1FBH2"/>
<keyword evidence="1" id="KW-1133">Transmembrane helix</keyword>
<evidence type="ECO:0000313" key="3">
    <source>
        <dbReference type="Proteomes" id="UP001297581"/>
    </source>
</evidence>
<name>A0AAJ1FBH2_9GAMM</name>
<feature type="transmembrane region" description="Helical" evidence="1">
    <location>
        <begin position="6"/>
        <end position="25"/>
    </location>
</feature>
<evidence type="ECO:0000256" key="1">
    <source>
        <dbReference type="SAM" id="Phobius"/>
    </source>
</evidence>
<sequence>MNGLTPELAVILLNLVIIAVAYGSVYPKLAGNSFQRISICDMGASALALLIVGSKYWGSDAEFNLLVADVNWFWFTLLSYFVLELPAVVWYFKKYGVKMPE</sequence>
<dbReference type="Proteomes" id="UP001297581">
    <property type="component" value="Unassembled WGS sequence"/>
</dbReference>
<keyword evidence="1" id="KW-0812">Transmembrane</keyword>
<feature type="transmembrane region" description="Helical" evidence="1">
    <location>
        <begin position="72"/>
        <end position="92"/>
    </location>
</feature>
<dbReference type="RefSeq" id="WP_240591356.1">
    <property type="nucleotide sequence ID" value="NZ_JAKUDL010000004.1"/>
</dbReference>